<name>A0ABY7F159_MYAAR</name>
<dbReference type="EMBL" id="CP111021">
    <property type="protein sequence ID" value="WAR15920.1"/>
    <property type="molecule type" value="Genomic_DNA"/>
</dbReference>
<accession>A0ABY7F159</accession>
<reference evidence="2" key="1">
    <citation type="submission" date="2022-11" db="EMBL/GenBank/DDBJ databases">
        <title>Centuries of genome instability and evolution in soft-shell clam transmissible cancer (bioRxiv).</title>
        <authorList>
            <person name="Hart S.F.M."/>
            <person name="Yonemitsu M.A."/>
            <person name="Giersch R.M."/>
            <person name="Beal B.F."/>
            <person name="Arriagada G."/>
            <person name="Davis B.W."/>
            <person name="Ostrander E.A."/>
            <person name="Goff S.P."/>
            <person name="Metzger M.J."/>
        </authorList>
    </citation>
    <scope>NUCLEOTIDE SEQUENCE</scope>
    <source>
        <strain evidence="2">MELC-2E11</strain>
        <tissue evidence="2">Siphon/mantle</tissue>
    </source>
</reference>
<dbReference type="Proteomes" id="UP001164746">
    <property type="component" value="Chromosome 10"/>
</dbReference>
<proteinExistence type="predicted"/>
<evidence type="ECO:0000313" key="2">
    <source>
        <dbReference type="EMBL" id="WAR15920.1"/>
    </source>
</evidence>
<evidence type="ECO:0000256" key="1">
    <source>
        <dbReference type="SAM" id="Phobius"/>
    </source>
</evidence>
<protein>
    <submittedName>
        <fullName evidence="2">Uncharacterized protein</fullName>
    </submittedName>
</protein>
<keyword evidence="1" id="KW-0472">Membrane</keyword>
<sequence length="237" mass="26270">MENVISRTGRVHAFMDFMDLTAKVNVHSISWVTLAWTMVTAIVHQDLTYQRVQKIVSPLVQNALTAVPAPYARLEKYGQFDDQECQCNGNGCDILNGDCTVKICPKTCTSCDDNECCNECTEGRYQQTEETNSGSVIGGAVGGVLGVCIVVALVVVVLVLKKKGIVRKENKKTYEDISPGRSQDEPYTTLAVATMTEYEISDSEPRSETTIEGEDNRVYYNDERAYYKNIGGNIHKT</sequence>
<organism evidence="2 3">
    <name type="scientific">Mya arenaria</name>
    <name type="common">Soft-shell clam</name>
    <dbReference type="NCBI Taxonomy" id="6604"/>
    <lineage>
        <taxon>Eukaryota</taxon>
        <taxon>Metazoa</taxon>
        <taxon>Spiralia</taxon>
        <taxon>Lophotrochozoa</taxon>
        <taxon>Mollusca</taxon>
        <taxon>Bivalvia</taxon>
        <taxon>Autobranchia</taxon>
        <taxon>Heteroconchia</taxon>
        <taxon>Euheterodonta</taxon>
        <taxon>Imparidentia</taxon>
        <taxon>Neoheterodontei</taxon>
        <taxon>Myida</taxon>
        <taxon>Myoidea</taxon>
        <taxon>Myidae</taxon>
        <taxon>Mya</taxon>
    </lineage>
</organism>
<gene>
    <name evidence="2" type="ORF">MAR_030514</name>
</gene>
<keyword evidence="1" id="KW-0812">Transmembrane</keyword>
<evidence type="ECO:0000313" key="3">
    <source>
        <dbReference type="Proteomes" id="UP001164746"/>
    </source>
</evidence>
<keyword evidence="1" id="KW-1133">Transmembrane helix</keyword>
<feature type="transmembrane region" description="Helical" evidence="1">
    <location>
        <begin position="136"/>
        <end position="160"/>
    </location>
</feature>
<keyword evidence="3" id="KW-1185">Reference proteome</keyword>